<dbReference type="EMBL" id="AZAC01000017">
    <property type="protein sequence ID" value="KIX13304.1"/>
    <property type="molecule type" value="Genomic_DNA"/>
</dbReference>
<dbReference type="STRING" id="1429043.X474_15190"/>
<dbReference type="InParanoid" id="A0A0D2J5A7"/>
<dbReference type="Pfam" id="PF00669">
    <property type="entry name" value="Flagellin_N"/>
    <property type="match status" value="1"/>
</dbReference>
<dbReference type="GO" id="GO:0005198">
    <property type="term" value="F:structural molecule activity"/>
    <property type="evidence" value="ECO:0007669"/>
    <property type="project" value="InterPro"/>
</dbReference>
<evidence type="ECO:0000313" key="2">
    <source>
        <dbReference type="EMBL" id="KIX13304.1"/>
    </source>
</evidence>
<dbReference type="PANTHER" id="PTHR42792">
    <property type="entry name" value="FLAGELLIN"/>
    <property type="match status" value="1"/>
</dbReference>
<dbReference type="AlphaFoldDB" id="A0A0D2J5A7"/>
<organism evidence="2 3">
    <name type="scientific">Dethiosulfatarculus sandiegensis</name>
    <dbReference type="NCBI Taxonomy" id="1429043"/>
    <lineage>
        <taxon>Bacteria</taxon>
        <taxon>Pseudomonadati</taxon>
        <taxon>Thermodesulfobacteriota</taxon>
        <taxon>Desulfarculia</taxon>
        <taxon>Desulfarculales</taxon>
        <taxon>Desulfarculaceae</taxon>
        <taxon>Dethiosulfatarculus</taxon>
    </lineage>
</organism>
<dbReference type="SUPFAM" id="SSF64518">
    <property type="entry name" value="Phase 1 flagellin"/>
    <property type="match status" value="1"/>
</dbReference>
<sequence>MRVGQSNIYRTVVSNMMRLQSESFAVDKSIFTGNKVNAPSEAPSLAVTILNSRHSLFEIEQFGSNLSEAKQWLSTSETSMQSIVDTFKRAKVVAEKMATGTYDLSQRRSTASEIHNILEQIISLSNTRVNGRYIFAGSNTENRPNMANILETLLGTGHSTVASAYEGAGGYGLQFARDDHGSLADLLLGTSNTLGASLAAPLDFNTWITEQAASDSPSQGMIARNQAMVTYLSDLVSAQVGEELTWQGNSQGGQLPDRSNWILNVEGACTVQVGTDPAYAVTDAQDLVNQINAAGSDYRAWLEGTEKVHIEPVSTGFFQVEEVNHSGNLTITRDESAGGQTFRTEGVIQVNGAGTVTIGGDAYPPPPATSFSDASQLVEMINADSTRGYFAYIEGDETVHVVSKGQGAFDITGATGEVSVKDTTTMQELLDKINSGIHAVGVLQISSTPADTDTIKVGDKIWSWAEIKGSETPVTPEDYAEVLANWISTETDEYDASVVKSGSRPTVQITARAAGKAGNVALTASGTAILSSGALYGGLDPTELNPLTSTPEAEGPSTLWADSAAGHGTQSSLVYASGNYHLRLSRDTTGSGAIISIDPSTNLGLTTPMAGIDFSPGLPQWQIDQIAGNGTSQIMTNWSTSLPSTASPVSDRLGEVLSWTADPADGTHTFRTRTTVEFSGGAGGANTTTIDVGGTTYTIGGADAASSAEELVDWINSPTGLNDPNYFAYLEGDSTVKLMAKDGAPPITIQETQDTGGVMTIDQGTSASTSLEQLNNAINNGTKAVGSLHFGGGVALPAATDTVTLGDQSWSWQEITGGEMPATAEGFSEALASWVNQRSDQFTASASTGLTGSSVQFEARAVGKAGNVRLEATNANSGVDITDTLIGGLDGAKTVTTGKIYGEGSSNLRLATNIQATVLKVDGEDVTLRLRWYDDYGQLKTQEATLQGSGNENSVEVLGMGGLKIYKDDSVWNEGAVLNLAIGHDQSNHDELSIIMANYDGQGADHRLSYNWNQEQIIGNHMVRSLLGVEALPKNNNTGTGSVHLAGAYNGLTTRDLNIDVISKGQAPADPPTFRVSWTGDDGEKRSEEITVSGTGQDNAVTIPDCNGVKFYIDQGEFEVGDGFYHRIAKDSVHVVDTLIQLEYQLAYGNGLEPQTAGQETLQALDLALNNLLDYVGEAGSKKDRVTVRTSVLEDYNLFHSQTLKDLQKVDLEEAFMELRQMQSTYNVTLKSIGIVTQMSLVNMM</sequence>
<accession>A0A0D2J5A7</accession>
<gene>
    <name evidence="2" type="ORF">X474_15190</name>
</gene>
<dbReference type="RefSeq" id="WP_044349646.1">
    <property type="nucleotide sequence ID" value="NZ_AZAC01000017.1"/>
</dbReference>
<dbReference type="Gene3D" id="1.20.1330.10">
    <property type="entry name" value="f41 fragment of flagellin, N-terminal domain"/>
    <property type="match status" value="2"/>
</dbReference>
<comment type="caution">
    <text evidence="2">The sequence shown here is derived from an EMBL/GenBank/DDBJ whole genome shotgun (WGS) entry which is preliminary data.</text>
</comment>
<dbReference type="InterPro" id="IPR001492">
    <property type="entry name" value="Flagellin"/>
</dbReference>
<evidence type="ECO:0000313" key="3">
    <source>
        <dbReference type="Proteomes" id="UP000032233"/>
    </source>
</evidence>
<proteinExistence type="predicted"/>
<evidence type="ECO:0000259" key="1">
    <source>
        <dbReference type="Pfam" id="PF00669"/>
    </source>
</evidence>
<keyword evidence="3" id="KW-1185">Reference proteome</keyword>
<dbReference type="Proteomes" id="UP000032233">
    <property type="component" value="Unassembled WGS sequence"/>
</dbReference>
<protein>
    <recommendedName>
        <fullName evidence="1">Flagellin N-terminal domain-containing protein</fullName>
    </recommendedName>
</protein>
<dbReference type="InterPro" id="IPR001029">
    <property type="entry name" value="Flagellin_N"/>
</dbReference>
<dbReference type="PANTHER" id="PTHR42792:SF1">
    <property type="entry name" value="FLAGELLAR HOOK-ASSOCIATED PROTEIN 3"/>
    <property type="match status" value="1"/>
</dbReference>
<reference evidence="2 3" key="1">
    <citation type="submission" date="2013-11" db="EMBL/GenBank/DDBJ databases">
        <title>Metagenomic analysis of a methanogenic consortium involved in long chain n-alkane degradation.</title>
        <authorList>
            <person name="Davidova I.A."/>
            <person name="Callaghan A.V."/>
            <person name="Wawrik B."/>
            <person name="Pruitt S."/>
            <person name="Marks C."/>
            <person name="Duncan K.E."/>
            <person name="Suflita J.M."/>
        </authorList>
    </citation>
    <scope>NUCLEOTIDE SEQUENCE [LARGE SCALE GENOMIC DNA]</scope>
    <source>
        <strain evidence="2 3">SPR</strain>
    </source>
</reference>
<dbReference type="GO" id="GO:0009288">
    <property type="term" value="C:bacterial-type flagellum"/>
    <property type="evidence" value="ECO:0007669"/>
    <property type="project" value="InterPro"/>
</dbReference>
<feature type="domain" description="Flagellin N-terminal" evidence="1">
    <location>
        <begin position="14"/>
        <end position="140"/>
    </location>
</feature>
<name>A0A0D2J5A7_9BACT</name>